<reference evidence="8 9" key="1">
    <citation type="journal article" date="2023" name="bioRxiv">
        <title>Genome report: Whole genome sequence and annotation of Penstemon davidsonii.</title>
        <authorList>
            <person name="Ostevik K.L."/>
            <person name="Alabady M."/>
            <person name="Zhang M."/>
            <person name="Rausher M.D."/>
        </authorList>
    </citation>
    <scope>NUCLEOTIDE SEQUENCE [LARGE SCALE GENOMIC DNA]</scope>
    <source>
        <strain evidence="8">DNT005</strain>
        <tissue evidence="8">Whole leaf</tissue>
    </source>
</reference>
<evidence type="ECO:0000256" key="6">
    <source>
        <dbReference type="ARBA" id="ARBA00023136"/>
    </source>
</evidence>
<dbReference type="Proteomes" id="UP001291926">
    <property type="component" value="Unassembled WGS sequence"/>
</dbReference>
<organism evidence="8 9">
    <name type="scientific">Penstemon davidsonii</name>
    <dbReference type="NCBI Taxonomy" id="160366"/>
    <lineage>
        <taxon>Eukaryota</taxon>
        <taxon>Viridiplantae</taxon>
        <taxon>Streptophyta</taxon>
        <taxon>Embryophyta</taxon>
        <taxon>Tracheophyta</taxon>
        <taxon>Spermatophyta</taxon>
        <taxon>Magnoliopsida</taxon>
        <taxon>eudicotyledons</taxon>
        <taxon>Gunneridae</taxon>
        <taxon>Pentapetalae</taxon>
        <taxon>asterids</taxon>
        <taxon>lamiids</taxon>
        <taxon>Lamiales</taxon>
        <taxon>Plantaginaceae</taxon>
        <taxon>Cheloneae</taxon>
        <taxon>Penstemon</taxon>
    </lineage>
</organism>
<dbReference type="Gene3D" id="1.20.1280.290">
    <property type="match status" value="1"/>
</dbReference>
<dbReference type="InterPro" id="IPR023213">
    <property type="entry name" value="CAT-like_dom_sf"/>
</dbReference>
<gene>
    <name evidence="8" type="ORF">RD792_017559</name>
</gene>
<comment type="similarity">
    <text evidence="2">Belongs to the plant acyltransferase family.</text>
</comment>
<keyword evidence="9" id="KW-1185">Reference proteome</keyword>
<sequence>MAEMKFLGIDFSCAVGSLSNGKFPEKDCLLPLISKLLGYCIVAASTTVKLPQILKILKHSSVRGLSLVAFELEVVGYTIALAYCLHKGLPFSAYIGIPFDPSHNSSWSHLLFFSTSGNHDMDQSFTLNNRYCGLAPTILAGQIDPLLFEALYASQHAIFFCARIPQIWANFKSLSETLTRFYPLAGKVEGERFIDCNDDGAYYVEAKVNDRLSDFLNNPDNKSIHHLLPYVPNSMELMSKTNVVMIQTTIFRCGGISIGLHTSHKIIDGYSHATFLNAWAATARGSSSEDDMICPSFISPSIFPPNPNPNPTEDPTKPANILACYPTHVDKFVTSRFVFSASALLTLKEKAAAPSRVVAVTGLIWKCIMAASSRVRSCLNPSVLFLPVNIRARILPPFPPYSIGNVVLLTYTRFNYDDDDAIGLNSIVGIIKNTTDKVNSEFNEKLKGEEGFPKMVEYLNELNQICSGKNVEQVFITSMCNSGIYEADFGWGKPIWASVADADADIPFLSSTVYLMDTRSGNGIEAWVTLAERDMAVFERDVELLAFASLNPSPLQTHVD</sequence>
<evidence type="ECO:0000256" key="4">
    <source>
        <dbReference type="ARBA" id="ARBA00022692"/>
    </source>
</evidence>
<keyword evidence="7" id="KW-0012">Acyltransferase</keyword>
<keyword evidence="4" id="KW-0812">Transmembrane</keyword>
<keyword evidence="6" id="KW-0472">Membrane</keyword>
<evidence type="ECO:0000256" key="2">
    <source>
        <dbReference type="ARBA" id="ARBA00009861"/>
    </source>
</evidence>
<evidence type="ECO:0000256" key="7">
    <source>
        <dbReference type="ARBA" id="ARBA00023315"/>
    </source>
</evidence>
<dbReference type="Pfam" id="PF04193">
    <property type="entry name" value="PQ-loop"/>
    <property type="match status" value="1"/>
</dbReference>
<name>A0ABR0CMC6_9LAMI</name>
<comment type="caution">
    <text evidence="8">The sequence shown here is derived from an EMBL/GenBank/DDBJ whole genome shotgun (WGS) entry which is preliminary data.</text>
</comment>
<dbReference type="SMART" id="SM00679">
    <property type="entry name" value="CTNS"/>
    <property type="match status" value="1"/>
</dbReference>
<accession>A0ABR0CMC6</accession>
<dbReference type="PANTHER" id="PTHR31623">
    <property type="entry name" value="F21J9.9"/>
    <property type="match status" value="1"/>
</dbReference>
<dbReference type="Pfam" id="PF02458">
    <property type="entry name" value="Transferase"/>
    <property type="match status" value="1"/>
</dbReference>
<evidence type="ECO:0000313" key="8">
    <source>
        <dbReference type="EMBL" id="KAK4478272.1"/>
    </source>
</evidence>
<evidence type="ECO:0000256" key="5">
    <source>
        <dbReference type="ARBA" id="ARBA00022989"/>
    </source>
</evidence>
<keyword evidence="5" id="KW-1133">Transmembrane helix</keyword>
<evidence type="ECO:0000256" key="1">
    <source>
        <dbReference type="ARBA" id="ARBA00004141"/>
    </source>
</evidence>
<keyword evidence="3" id="KW-0808">Transferase</keyword>
<dbReference type="Gene3D" id="3.30.559.10">
    <property type="entry name" value="Chloramphenicol acetyltransferase-like domain"/>
    <property type="match status" value="2"/>
</dbReference>
<comment type="subcellular location">
    <subcellularLocation>
        <location evidence="1">Membrane</location>
        <topology evidence="1">Multi-pass membrane protein</topology>
    </subcellularLocation>
</comment>
<dbReference type="InterPro" id="IPR006603">
    <property type="entry name" value="PQ-loop_rpt"/>
</dbReference>
<protein>
    <submittedName>
        <fullName evidence="8">Uncharacterized protein</fullName>
    </submittedName>
</protein>
<evidence type="ECO:0000313" key="9">
    <source>
        <dbReference type="Proteomes" id="UP001291926"/>
    </source>
</evidence>
<proteinExistence type="inferred from homology"/>
<dbReference type="EMBL" id="JAYDYQ010002688">
    <property type="protein sequence ID" value="KAK4478272.1"/>
    <property type="molecule type" value="Genomic_DNA"/>
</dbReference>
<dbReference type="PANTHER" id="PTHR31623:SF122">
    <property type="entry name" value="HXXXD-TYPE ACYL-TRANSFERASE FAMILY PROTEIN"/>
    <property type="match status" value="1"/>
</dbReference>
<evidence type="ECO:0000256" key="3">
    <source>
        <dbReference type="ARBA" id="ARBA00022679"/>
    </source>
</evidence>